<dbReference type="Gene3D" id="1.25.40.20">
    <property type="entry name" value="Ankyrin repeat-containing domain"/>
    <property type="match status" value="1"/>
</dbReference>
<dbReference type="SUPFAM" id="SSF48403">
    <property type="entry name" value="Ankyrin repeat"/>
    <property type="match status" value="2"/>
</dbReference>
<feature type="repeat" description="ANK" evidence="3">
    <location>
        <begin position="258"/>
        <end position="290"/>
    </location>
</feature>
<dbReference type="VEuPathDB" id="TrichDB:TVAGG3_0827050"/>
<dbReference type="AlphaFoldDB" id="A2EVK5"/>
<gene>
    <name evidence="5" type="ORF">TVAG_173830</name>
</gene>
<reference evidence="5" key="1">
    <citation type="submission" date="2006-10" db="EMBL/GenBank/DDBJ databases">
        <authorList>
            <person name="Amadeo P."/>
            <person name="Zhao Q."/>
            <person name="Wortman J."/>
            <person name="Fraser-Liggett C."/>
            <person name="Carlton J."/>
        </authorList>
    </citation>
    <scope>NUCLEOTIDE SEQUENCE</scope>
    <source>
        <strain evidence="5">G3</strain>
    </source>
</reference>
<evidence type="ECO:0000313" key="5">
    <source>
        <dbReference type="EMBL" id="EAY03337.1"/>
    </source>
</evidence>
<evidence type="ECO:0000256" key="3">
    <source>
        <dbReference type="PROSITE-ProRule" id="PRU00023"/>
    </source>
</evidence>
<accession>A2EVK5</accession>
<dbReference type="InterPro" id="IPR002110">
    <property type="entry name" value="Ankyrin_rpt"/>
</dbReference>
<dbReference type="EMBL" id="DS113508">
    <property type="protein sequence ID" value="EAY03337.1"/>
    <property type="molecule type" value="Genomic_DNA"/>
</dbReference>
<dbReference type="InterPro" id="IPR020683">
    <property type="entry name" value="DUF3447"/>
</dbReference>
<name>A2EVK5_TRIV3</name>
<feature type="repeat" description="ANK" evidence="3">
    <location>
        <begin position="357"/>
        <end position="389"/>
    </location>
</feature>
<organism evidence="5 6">
    <name type="scientific">Trichomonas vaginalis (strain ATCC PRA-98 / G3)</name>
    <dbReference type="NCBI Taxonomy" id="412133"/>
    <lineage>
        <taxon>Eukaryota</taxon>
        <taxon>Metamonada</taxon>
        <taxon>Parabasalia</taxon>
        <taxon>Trichomonadida</taxon>
        <taxon>Trichomonadidae</taxon>
        <taxon>Trichomonas</taxon>
    </lineage>
</organism>
<keyword evidence="1" id="KW-0677">Repeat</keyword>
<dbReference type="RefSeq" id="XP_001315560.1">
    <property type="nucleotide sequence ID" value="XM_001315525.1"/>
</dbReference>
<feature type="repeat" description="ANK" evidence="3">
    <location>
        <begin position="324"/>
        <end position="356"/>
    </location>
</feature>
<dbReference type="STRING" id="5722.A2EVK5"/>
<keyword evidence="6" id="KW-1185">Reference proteome</keyword>
<dbReference type="VEuPathDB" id="TrichDB:TVAG_066660"/>
<proteinExistence type="predicted"/>
<dbReference type="PRINTS" id="PR01415">
    <property type="entry name" value="ANKYRIN"/>
</dbReference>
<dbReference type="SMART" id="SM00248">
    <property type="entry name" value="ANK"/>
    <property type="match status" value="9"/>
</dbReference>
<dbReference type="PROSITE" id="PS50297">
    <property type="entry name" value="ANK_REP_REGION"/>
    <property type="match status" value="6"/>
</dbReference>
<dbReference type="PANTHER" id="PTHR24180">
    <property type="entry name" value="CYCLIN-DEPENDENT KINASE INHIBITOR 2C-RELATED"/>
    <property type="match status" value="1"/>
</dbReference>
<dbReference type="Pfam" id="PF12796">
    <property type="entry name" value="Ank_2"/>
    <property type="match status" value="3"/>
</dbReference>
<dbReference type="PROSITE" id="PS50088">
    <property type="entry name" value="ANK_REPEAT"/>
    <property type="match status" value="6"/>
</dbReference>
<dbReference type="InterPro" id="IPR051637">
    <property type="entry name" value="Ank_repeat_dom-contain_49"/>
</dbReference>
<evidence type="ECO:0000259" key="4">
    <source>
        <dbReference type="Pfam" id="PF11929"/>
    </source>
</evidence>
<feature type="repeat" description="ANK" evidence="3">
    <location>
        <begin position="390"/>
        <end position="422"/>
    </location>
</feature>
<dbReference type="PANTHER" id="PTHR24180:SF45">
    <property type="entry name" value="POLY [ADP-RIBOSE] POLYMERASE TANKYRASE"/>
    <property type="match status" value="1"/>
</dbReference>
<dbReference type="InterPro" id="IPR036770">
    <property type="entry name" value="Ankyrin_rpt-contain_sf"/>
</dbReference>
<dbReference type="InParanoid" id="A2EVK5"/>
<reference evidence="5" key="2">
    <citation type="journal article" date="2007" name="Science">
        <title>Draft genome sequence of the sexually transmitted pathogen Trichomonas vaginalis.</title>
        <authorList>
            <person name="Carlton J.M."/>
            <person name="Hirt R.P."/>
            <person name="Silva J.C."/>
            <person name="Delcher A.L."/>
            <person name="Schatz M."/>
            <person name="Zhao Q."/>
            <person name="Wortman J.R."/>
            <person name="Bidwell S.L."/>
            <person name="Alsmark U.C.M."/>
            <person name="Besteiro S."/>
            <person name="Sicheritz-Ponten T."/>
            <person name="Noel C.J."/>
            <person name="Dacks J.B."/>
            <person name="Foster P.G."/>
            <person name="Simillion C."/>
            <person name="Van de Peer Y."/>
            <person name="Miranda-Saavedra D."/>
            <person name="Barton G.J."/>
            <person name="Westrop G.D."/>
            <person name="Mueller S."/>
            <person name="Dessi D."/>
            <person name="Fiori P.L."/>
            <person name="Ren Q."/>
            <person name="Paulsen I."/>
            <person name="Zhang H."/>
            <person name="Bastida-Corcuera F.D."/>
            <person name="Simoes-Barbosa A."/>
            <person name="Brown M.T."/>
            <person name="Hayes R.D."/>
            <person name="Mukherjee M."/>
            <person name="Okumura C.Y."/>
            <person name="Schneider R."/>
            <person name="Smith A.J."/>
            <person name="Vanacova S."/>
            <person name="Villalvazo M."/>
            <person name="Haas B.J."/>
            <person name="Pertea M."/>
            <person name="Feldblyum T.V."/>
            <person name="Utterback T.R."/>
            <person name="Shu C.L."/>
            <person name="Osoegawa K."/>
            <person name="de Jong P.J."/>
            <person name="Hrdy I."/>
            <person name="Horvathova L."/>
            <person name="Zubacova Z."/>
            <person name="Dolezal P."/>
            <person name="Malik S.B."/>
            <person name="Logsdon J.M. Jr."/>
            <person name="Henze K."/>
            <person name="Gupta A."/>
            <person name="Wang C.C."/>
            <person name="Dunne R.L."/>
            <person name="Upcroft J.A."/>
            <person name="Upcroft P."/>
            <person name="White O."/>
            <person name="Salzberg S.L."/>
            <person name="Tang P."/>
            <person name="Chiu C.-H."/>
            <person name="Lee Y.-S."/>
            <person name="Embley T.M."/>
            <person name="Coombs G.H."/>
            <person name="Mottram J.C."/>
            <person name="Tachezy J."/>
            <person name="Fraser-Liggett C.M."/>
            <person name="Johnson P.J."/>
        </authorList>
    </citation>
    <scope>NUCLEOTIDE SEQUENCE [LARGE SCALE GENOMIC DNA]</scope>
    <source>
        <strain evidence="5">G3</strain>
    </source>
</reference>
<evidence type="ECO:0000256" key="2">
    <source>
        <dbReference type="ARBA" id="ARBA00023043"/>
    </source>
</evidence>
<keyword evidence="2 3" id="KW-0040">ANK repeat</keyword>
<feature type="repeat" description="ANK" evidence="3">
    <location>
        <begin position="192"/>
        <end position="224"/>
    </location>
</feature>
<protein>
    <submittedName>
        <fullName evidence="5">Ankyrin repeat protein, putative</fullName>
    </submittedName>
</protein>
<dbReference type="KEGG" id="tva:4761181"/>
<feature type="domain" description="DUF3447" evidence="4">
    <location>
        <begin position="55"/>
        <end position="128"/>
    </location>
</feature>
<feature type="repeat" description="ANK" evidence="3">
    <location>
        <begin position="225"/>
        <end position="257"/>
    </location>
</feature>
<dbReference type="Proteomes" id="UP000001542">
    <property type="component" value="Unassembled WGS sequence"/>
</dbReference>
<dbReference type="Pfam" id="PF11929">
    <property type="entry name" value="DUF3447"/>
    <property type="match status" value="1"/>
</dbReference>
<evidence type="ECO:0000256" key="1">
    <source>
        <dbReference type="ARBA" id="ARBA00022737"/>
    </source>
</evidence>
<sequence length="444" mass="50812">MHDQIDKFKKYTVENTLHHVLIKILSDYSVPLLEACCYYGSVNIFFFLISNLDFQINQKCFQYSFIGGNTDIINECMKNYNIDRNCLNDIVSCHNNQFLEYIFDDEIFQPQNFNITNIIMSQNLKAVYLLFKKDKNSIYPLCTAFSPTIDILNNEDIDLSKAYSDYSPMNYSAMYNTYEIAEFILSHGMKIKGTSYLFTAAQNNSIETAKVLISHGIDINGRDNIDRTALHIAAENNSKETAEFLIANGIDINARNSVSQTALHNATCSNSIEIAEILIKHGIDKNVRDSDSKTALYYAVINNYKEIARVLISPEIEFNYKYKNEETILHIALNHNYNEIAKMLITNGADVNIKNKNNESLLHIATDHNNKEIVELLISHGSNINAKDFWGKTALHNAIIKNYKDIAEILIAHGAQINEKDKWGKKLLFIKQRIIIVDKQLKFL</sequence>
<dbReference type="eggNOG" id="KOG4177">
    <property type="taxonomic scope" value="Eukaryota"/>
</dbReference>
<dbReference type="OrthoDB" id="1893551at2759"/>
<dbReference type="OMA" id="NDIVSCH"/>
<evidence type="ECO:0000313" key="6">
    <source>
        <dbReference type="Proteomes" id="UP000001542"/>
    </source>
</evidence>